<dbReference type="PATRIC" id="fig|1194972.3.peg.2158"/>
<accession>K0UY75</accession>
<sequence length="73" mass="7657">MHGDAKPGNFAFTDGQVSAVFDREMTTVGDPLTDIGRLTGVGLTELGIDEKLDDGPALPSQERIDAILSAGQQ</sequence>
<comment type="caution">
    <text evidence="3">The sequence shown here is derived from an EMBL/GenBank/DDBJ whole genome shotgun (WGS) entry which is preliminary data.</text>
</comment>
<dbReference type="Proteomes" id="UP000006072">
    <property type="component" value="Unassembled WGS sequence"/>
</dbReference>
<evidence type="ECO:0000313" key="3">
    <source>
        <dbReference type="EMBL" id="EJZ09965.1"/>
    </source>
</evidence>
<feature type="domain" description="Aminoglycoside phosphotransferase" evidence="2">
    <location>
        <begin position="1"/>
        <end position="39"/>
    </location>
</feature>
<dbReference type="InterPro" id="IPR002575">
    <property type="entry name" value="Aminoglycoside_PTrfase"/>
</dbReference>
<name>K0UY75_MYCVA</name>
<keyword evidence="4" id="KW-1185">Reference proteome</keyword>
<reference evidence="3 4" key="1">
    <citation type="journal article" date="2012" name="J. Bacteriol.">
        <title>Complete Genome Sequence of Mycobacterium vaccae Type Strain ATCC 25954.</title>
        <authorList>
            <person name="Ho Y.S."/>
            <person name="Adroub S.A."/>
            <person name="Abadi M."/>
            <person name="Al Alwan B."/>
            <person name="Alkhateeb R."/>
            <person name="Gao G."/>
            <person name="Ragab A."/>
            <person name="Ali S."/>
            <person name="van Soolingen D."/>
            <person name="Bitter W."/>
            <person name="Pain A."/>
            <person name="Abdallah A.M."/>
        </authorList>
    </citation>
    <scope>NUCLEOTIDE SEQUENCE [LARGE SCALE GENOMIC DNA]</scope>
    <source>
        <strain evidence="3 4">ATCC 25954</strain>
    </source>
</reference>
<feature type="region of interest" description="Disordered" evidence="1">
    <location>
        <begin position="50"/>
        <end position="73"/>
    </location>
</feature>
<organism evidence="3 4">
    <name type="scientific">Mycolicibacterium vaccae ATCC 25954</name>
    <dbReference type="NCBI Taxonomy" id="1194972"/>
    <lineage>
        <taxon>Bacteria</taxon>
        <taxon>Bacillati</taxon>
        <taxon>Actinomycetota</taxon>
        <taxon>Actinomycetes</taxon>
        <taxon>Mycobacteriales</taxon>
        <taxon>Mycobacteriaceae</taxon>
        <taxon>Mycolicibacterium</taxon>
    </lineage>
</organism>
<evidence type="ECO:0000259" key="2">
    <source>
        <dbReference type="Pfam" id="PF01636"/>
    </source>
</evidence>
<dbReference type="InterPro" id="IPR011009">
    <property type="entry name" value="Kinase-like_dom_sf"/>
</dbReference>
<dbReference type="Pfam" id="PF01636">
    <property type="entry name" value="APH"/>
    <property type="match status" value="1"/>
</dbReference>
<dbReference type="EMBL" id="ALQA01000018">
    <property type="protein sequence ID" value="EJZ09965.1"/>
    <property type="molecule type" value="Genomic_DNA"/>
</dbReference>
<dbReference type="Gene3D" id="3.90.1200.10">
    <property type="match status" value="1"/>
</dbReference>
<dbReference type="SUPFAM" id="SSF56112">
    <property type="entry name" value="Protein kinase-like (PK-like)"/>
    <property type="match status" value="1"/>
</dbReference>
<evidence type="ECO:0000313" key="4">
    <source>
        <dbReference type="Proteomes" id="UP000006072"/>
    </source>
</evidence>
<proteinExistence type="predicted"/>
<gene>
    <name evidence="3" type="ORF">MVAC_10772</name>
</gene>
<protein>
    <recommendedName>
        <fullName evidence="2">Aminoglycoside phosphotransferase domain-containing protein</fullName>
    </recommendedName>
</protein>
<dbReference type="AlphaFoldDB" id="K0UY75"/>
<dbReference type="HOGENOM" id="CLU_2700884_0_0_11"/>
<evidence type="ECO:0000256" key="1">
    <source>
        <dbReference type="SAM" id="MobiDB-lite"/>
    </source>
</evidence>